<name>K2HEY2_9RHOB</name>
<dbReference type="STRING" id="1231392.OCGS_0757"/>
<organism evidence="1 2">
    <name type="scientific">Oceaniovalibus guishaninsula JLT2003</name>
    <dbReference type="NCBI Taxonomy" id="1231392"/>
    <lineage>
        <taxon>Bacteria</taxon>
        <taxon>Pseudomonadati</taxon>
        <taxon>Pseudomonadota</taxon>
        <taxon>Alphaproteobacteria</taxon>
        <taxon>Rhodobacterales</taxon>
        <taxon>Roseobacteraceae</taxon>
        <taxon>Oceaniovalibus</taxon>
    </lineage>
</organism>
<dbReference type="Proteomes" id="UP000006765">
    <property type="component" value="Unassembled WGS sequence"/>
</dbReference>
<dbReference type="eggNOG" id="ENOG502Z9FJ">
    <property type="taxonomic scope" value="Bacteria"/>
</dbReference>
<evidence type="ECO:0000313" key="1">
    <source>
        <dbReference type="EMBL" id="EKE45062.1"/>
    </source>
</evidence>
<dbReference type="EMBL" id="AMGO01000011">
    <property type="protein sequence ID" value="EKE45062.1"/>
    <property type="molecule type" value="Genomic_DNA"/>
</dbReference>
<sequence length="138" mass="15109">MIERAAVLYLRAWCDGDIGRAAVKADFEHVMGKDRGRDAVSDFDDLMRLVVGQCRRPLMHHRQGCRCVGADESAFAHMIGAAAAQDRDDALLFASTLLTGHAAWSAICLAESLAQTFLCLSRSGPAPTHRPRPTDYTH</sequence>
<dbReference type="AlphaFoldDB" id="K2HEY2"/>
<accession>K2HEY2</accession>
<proteinExistence type="predicted"/>
<gene>
    <name evidence="1" type="ORF">OCGS_0757</name>
</gene>
<reference evidence="1 2" key="1">
    <citation type="journal article" date="2012" name="J. Bacteriol.">
        <title>Draft Genome Sequence of Oceaniovalibus guishaninsula JLT2003T.</title>
        <authorList>
            <person name="Tang K."/>
            <person name="Liu K."/>
            <person name="Jiao N."/>
        </authorList>
    </citation>
    <scope>NUCLEOTIDE SEQUENCE [LARGE SCALE GENOMIC DNA]</scope>
    <source>
        <strain evidence="1 2">JLT2003</strain>
    </source>
</reference>
<protein>
    <submittedName>
        <fullName evidence="1">Uncharacterized protein</fullName>
    </submittedName>
</protein>
<keyword evidence="2" id="KW-1185">Reference proteome</keyword>
<comment type="caution">
    <text evidence="1">The sequence shown here is derived from an EMBL/GenBank/DDBJ whole genome shotgun (WGS) entry which is preliminary data.</text>
</comment>
<evidence type="ECO:0000313" key="2">
    <source>
        <dbReference type="Proteomes" id="UP000006765"/>
    </source>
</evidence>